<dbReference type="RefSeq" id="XP_062737109.1">
    <property type="nucleotide sequence ID" value="XM_062871876.1"/>
</dbReference>
<reference evidence="2 3" key="1">
    <citation type="journal article" date="2023" name="bioRxiv">
        <title>High-quality genome assemblies of four members of thePodospora anserinaspecies complex.</title>
        <authorList>
            <person name="Ament-Velasquez S.L."/>
            <person name="Vogan A.A."/>
            <person name="Wallerman O."/>
            <person name="Hartmann F."/>
            <person name="Gautier V."/>
            <person name="Silar P."/>
            <person name="Giraud T."/>
            <person name="Johannesson H."/>
        </authorList>
    </citation>
    <scope>NUCLEOTIDE SEQUENCE [LARGE SCALE GENOMIC DNA]</scope>
    <source>
        <strain evidence="2 3">CBS 112042</strain>
    </source>
</reference>
<dbReference type="Proteomes" id="UP001322138">
    <property type="component" value="Unassembled WGS sequence"/>
</dbReference>
<feature type="compositionally biased region" description="Basic and acidic residues" evidence="1">
    <location>
        <begin position="36"/>
        <end position="45"/>
    </location>
</feature>
<organism evidence="2 3">
    <name type="scientific">Podospora bellae-mahoneyi</name>
    <dbReference type="NCBI Taxonomy" id="2093777"/>
    <lineage>
        <taxon>Eukaryota</taxon>
        <taxon>Fungi</taxon>
        <taxon>Dikarya</taxon>
        <taxon>Ascomycota</taxon>
        <taxon>Pezizomycotina</taxon>
        <taxon>Sordariomycetes</taxon>
        <taxon>Sordariomycetidae</taxon>
        <taxon>Sordariales</taxon>
        <taxon>Podosporaceae</taxon>
        <taxon>Podospora</taxon>
    </lineage>
</organism>
<keyword evidence="3" id="KW-1185">Reference proteome</keyword>
<evidence type="ECO:0000313" key="2">
    <source>
        <dbReference type="EMBL" id="KAK4648133.1"/>
    </source>
</evidence>
<feature type="region of interest" description="Disordered" evidence="1">
    <location>
        <begin position="35"/>
        <end position="72"/>
    </location>
</feature>
<comment type="caution">
    <text evidence="2">The sequence shown here is derived from an EMBL/GenBank/DDBJ whole genome shotgun (WGS) entry which is preliminary data.</text>
</comment>
<name>A0ABR0FXB7_9PEZI</name>
<dbReference type="GeneID" id="87890942"/>
<sequence length="72" mass="7716">MELVVMVLGVLGLTGVALAWRTRLTRIPHSLFSPDLQKHSSHEARNNLSCPVPTPQQPTTAIASPFGVTATP</sequence>
<evidence type="ECO:0000256" key="1">
    <source>
        <dbReference type="SAM" id="MobiDB-lite"/>
    </source>
</evidence>
<dbReference type="EMBL" id="JAFFGZ010000001">
    <property type="protein sequence ID" value="KAK4648133.1"/>
    <property type="molecule type" value="Genomic_DNA"/>
</dbReference>
<gene>
    <name evidence="2" type="ORF">QC761_0008050</name>
</gene>
<accession>A0ABR0FXB7</accession>
<protein>
    <recommendedName>
        <fullName evidence="4">Secreted protein</fullName>
    </recommendedName>
</protein>
<evidence type="ECO:0008006" key="4">
    <source>
        <dbReference type="Google" id="ProtNLM"/>
    </source>
</evidence>
<proteinExistence type="predicted"/>
<evidence type="ECO:0000313" key="3">
    <source>
        <dbReference type="Proteomes" id="UP001322138"/>
    </source>
</evidence>